<evidence type="ECO:0000313" key="1">
    <source>
        <dbReference type="EMBL" id="CAD7226562.1"/>
    </source>
</evidence>
<gene>
    <name evidence="1" type="ORF">CTOB1V02_LOCUS4479</name>
</gene>
<dbReference type="EMBL" id="OB660862">
    <property type="protein sequence ID" value="CAD7226562.1"/>
    <property type="molecule type" value="Genomic_DNA"/>
</dbReference>
<proteinExistence type="predicted"/>
<dbReference type="AlphaFoldDB" id="A0A7R8W7U3"/>
<sequence>MLLPLTFLVVMFGWGTGSPLSDLKQRALRKEVLMSMAEHLAEMATGRRRGFGLGFAPTDGQTTAFQDQFVEASFCSSLGGLAHGERHEGAALTGQNGDTSDFAVLIEVVPKIFFPEDTVTHVPHVERRDALVLRKFQCGKGCSTPQQLLSYWVVDSIVSVLEVLVRQRVFWVCRLLMATLFLNLEELAKVFDDHREDECCAPSIRAILGALLSTDQDIPSTHSPSSRSPDI</sequence>
<reference evidence="1" key="1">
    <citation type="submission" date="2020-11" db="EMBL/GenBank/DDBJ databases">
        <authorList>
            <person name="Tran Van P."/>
        </authorList>
    </citation>
    <scope>NUCLEOTIDE SEQUENCE</scope>
</reference>
<name>A0A7R8W7U3_9CRUS</name>
<accession>A0A7R8W7U3</accession>
<organism evidence="1">
    <name type="scientific">Cyprideis torosa</name>
    <dbReference type="NCBI Taxonomy" id="163714"/>
    <lineage>
        <taxon>Eukaryota</taxon>
        <taxon>Metazoa</taxon>
        <taxon>Ecdysozoa</taxon>
        <taxon>Arthropoda</taxon>
        <taxon>Crustacea</taxon>
        <taxon>Oligostraca</taxon>
        <taxon>Ostracoda</taxon>
        <taxon>Podocopa</taxon>
        <taxon>Podocopida</taxon>
        <taxon>Cytherocopina</taxon>
        <taxon>Cytheroidea</taxon>
        <taxon>Cytherideidae</taxon>
        <taxon>Cyprideis</taxon>
    </lineage>
</organism>
<protein>
    <submittedName>
        <fullName evidence="1">Uncharacterized protein</fullName>
    </submittedName>
</protein>